<dbReference type="EMBL" id="CACVBM020001651">
    <property type="protein sequence ID" value="CAA7056644.1"/>
    <property type="molecule type" value="Genomic_DNA"/>
</dbReference>
<protein>
    <submittedName>
        <fullName evidence="2">Uncharacterized protein</fullName>
    </submittedName>
</protein>
<organism evidence="2 3">
    <name type="scientific">Microthlaspi erraticum</name>
    <dbReference type="NCBI Taxonomy" id="1685480"/>
    <lineage>
        <taxon>Eukaryota</taxon>
        <taxon>Viridiplantae</taxon>
        <taxon>Streptophyta</taxon>
        <taxon>Embryophyta</taxon>
        <taxon>Tracheophyta</taxon>
        <taxon>Spermatophyta</taxon>
        <taxon>Magnoliopsida</taxon>
        <taxon>eudicotyledons</taxon>
        <taxon>Gunneridae</taxon>
        <taxon>Pentapetalae</taxon>
        <taxon>rosids</taxon>
        <taxon>malvids</taxon>
        <taxon>Brassicales</taxon>
        <taxon>Brassicaceae</taxon>
        <taxon>Coluteocarpeae</taxon>
        <taxon>Microthlaspi</taxon>
    </lineage>
</organism>
<feature type="region of interest" description="Disordered" evidence="1">
    <location>
        <begin position="114"/>
        <end position="135"/>
    </location>
</feature>
<evidence type="ECO:0000256" key="1">
    <source>
        <dbReference type="SAM" id="MobiDB-lite"/>
    </source>
</evidence>
<sequence>MSLAWNRFCFPGTETNAEPDIRLPMRLLKIDHFPNRRLNVYSKPDTIAFVKHILRNNPGEFERIRSSRFGKLWDFPAVRCPDSCKLIQYLVDSLCVFPCPNLQASQVFIAVSSPKDTTRNGNHQRERVPISGGGK</sequence>
<dbReference type="AlphaFoldDB" id="A0A6D2KWV2"/>
<dbReference type="OrthoDB" id="1107384at2759"/>
<reference evidence="2" key="1">
    <citation type="submission" date="2020-01" db="EMBL/GenBank/DDBJ databases">
        <authorList>
            <person name="Mishra B."/>
        </authorList>
    </citation>
    <scope>NUCLEOTIDE SEQUENCE [LARGE SCALE GENOMIC DNA]</scope>
</reference>
<dbReference type="Proteomes" id="UP000467841">
    <property type="component" value="Unassembled WGS sequence"/>
</dbReference>
<dbReference type="PANTHER" id="PTHR48449:SF1">
    <property type="entry name" value="DUF1985 DOMAIN-CONTAINING PROTEIN"/>
    <property type="match status" value="1"/>
</dbReference>
<dbReference type="PANTHER" id="PTHR48449">
    <property type="entry name" value="DUF1985 DOMAIN-CONTAINING PROTEIN"/>
    <property type="match status" value="1"/>
</dbReference>
<proteinExistence type="predicted"/>
<evidence type="ECO:0000313" key="3">
    <source>
        <dbReference type="Proteomes" id="UP000467841"/>
    </source>
</evidence>
<gene>
    <name evidence="2" type="ORF">MERR_LOCUS43880</name>
</gene>
<name>A0A6D2KWV2_9BRAS</name>
<evidence type="ECO:0000313" key="2">
    <source>
        <dbReference type="EMBL" id="CAA7056644.1"/>
    </source>
</evidence>
<accession>A0A6D2KWV2</accession>
<keyword evidence="3" id="KW-1185">Reference proteome</keyword>
<comment type="caution">
    <text evidence="2">The sequence shown here is derived from an EMBL/GenBank/DDBJ whole genome shotgun (WGS) entry which is preliminary data.</text>
</comment>